<gene>
    <name evidence="5" type="ORF">RM590_17290</name>
</gene>
<proteinExistence type="predicted"/>
<sequence>MPPSLDPHVLAYYEQGREDARLAPVAGNEADSRLEFWRTQDVLRRALPAPPARVLDVGGASGRHAAWLRADGYDVELLDPVPLHVRQARAKGIPAREGDARQLPEDDDSFDVVLVLGPLYHLPARADRVRALAEARRVVRPGGLVAAATINRWAVLHDGLLKGFFFEAHRREHTMKVLRTGHQDSSTDLFTVAYFHDPAEIPGEFADAGLSRPVPHGLEGAAWLTGGMRERLDDPEQRAVVLDALREVETEPALLGVSGHVLTTARA</sequence>
<keyword evidence="3" id="KW-0949">S-adenosyl-L-methionine</keyword>
<evidence type="ECO:0000256" key="3">
    <source>
        <dbReference type="ARBA" id="ARBA00022691"/>
    </source>
</evidence>
<evidence type="ECO:0000256" key="2">
    <source>
        <dbReference type="ARBA" id="ARBA00022679"/>
    </source>
</evidence>
<keyword evidence="1 5" id="KW-0489">Methyltransferase</keyword>
<reference evidence="6" key="1">
    <citation type="submission" date="2023-07" db="EMBL/GenBank/DDBJ databases">
        <title>30 novel species of actinomycetes from the DSMZ collection.</title>
        <authorList>
            <person name="Nouioui I."/>
        </authorList>
    </citation>
    <scope>NUCLEOTIDE SEQUENCE [LARGE SCALE GENOMIC DNA]</scope>
    <source>
        <strain evidence="6">DSM 44938</strain>
    </source>
</reference>
<protein>
    <submittedName>
        <fullName evidence="5">Methyltransferase domain-containing protein</fullName>
    </submittedName>
</protein>
<evidence type="ECO:0000256" key="1">
    <source>
        <dbReference type="ARBA" id="ARBA00022603"/>
    </source>
</evidence>
<accession>A0ABU2MRW8</accession>
<evidence type="ECO:0000313" key="5">
    <source>
        <dbReference type="EMBL" id="MDT0344360.1"/>
    </source>
</evidence>
<dbReference type="RefSeq" id="WP_311705487.1">
    <property type="nucleotide sequence ID" value="NZ_JAVREL010000009.1"/>
</dbReference>
<dbReference type="InterPro" id="IPR013216">
    <property type="entry name" value="Methyltransf_11"/>
</dbReference>
<dbReference type="CDD" id="cd02440">
    <property type="entry name" value="AdoMet_MTases"/>
    <property type="match status" value="1"/>
</dbReference>
<dbReference type="PANTHER" id="PTHR43464">
    <property type="entry name" value="METHYLTRANSFERASE"/>
    <property type="match status" value="1"/>
</dbReference>
<dbReference type="SUPFAM" id="SSF53335">
    <property type="entry name" value="S-adenosyl-L-methionine-dependent methyltransferases"/>
    <property type="match status" value="1"/>
</dbReference>
<evidence type="ECO:0000259" key="4">
    <source>
        <dbReference type="Pfam" id="PF08241"/>
    </source>
</evidence>
<feature type="domain" description="Methyltransferase type 11" evidence="4">
    <location>
        <begin position="55"/>
        <end position="146"/>
    </location>
</feature>
<comment type="caution">
    <text evidence="5">The sequence shown here is derived from an EMBL/GenBank/DDBJ whole genome shotgun (WGS) entry which is preliminary data.</text>
</comment>
<name>A0ABU2MRW8_9ACTN</name>
<dbReference type="Gene3D" id="3.40.50.150">
    <property type="entry name" value="Vaccinia Virus protein VP39"/>
    <property type="match status" value="1"/>
</dbReference>
<dbReference type="PANTHER" id="PTHR43464:SF19">
    <property type="entry name" value="UBIQUINONE BIOSYNTHESIS O-METHYLTRANSFERASE, MITOCHONDRIAL"/>
    <property type="match status" value="1"/>
</dbReference>
<dbReference type="GO" id="GO:0008168">
    <property type="term" value="F:methyltransferase activity"/>
    <property type="evidence" value="ECO:0007669"/>
    <property type="project" value="UniProtKB-KW"/>
</dbReference>
<dbReference type="InterPro" id="IPR029063">
    <property type="entry name" value="SAM-dependent_MTases_sf"/>
</dbReference>
<keyword evidence="2" id="KW-0808">Transferase</keyword>
<organism evidence="5 6">
    <name type="scientific">Streptomyces litchfieldiae</name>
    <dbReference type="NCBI Taxonomy" id="3075543"/>
    <lineage>
        <taxon>Bacteria</taxon>
        <taxon>Bacillati</taxon>
        <taxon>Actinomycetota</taxon>
        <taxon>Actinomycetes</taxon>
        <taxon>Kitasatosporales</taxon>
        <taxon>Streptomycetaceae</taxon>
        <taxon>Streptomyces</taxon>
    </lineage>
</organism>
<evidence type="ECO:0000313" key="6">
    <source>
        <dbReference type="Proteomes" id="UP001183246"/>
    </source>
</evidence>
<keyword evidence="6" id="KW-1185">Reference proteome</keyword>
<dbReference type="Proteomes" id="UP001183246">
    <property type="component" value="Unassembled WGS sequence"/>
</dbReference>
<dbReference type="Pfam" id="PF08241">
    <property type="entry name" value="Methyltransf_11"/>
    <property type="match status" value="1"/>
</dbReference>
<dbReference type="GO" id="GO:0032259">
    <property type="term" value="P:methylation"/>
    <property type="evidence" value="ECO:0007669"/>
    <property type="project" value="UniProtKB-KW"/>
</dbReference>
<dbReference type="EMBL" id="JAVREL010000009">
    <property type="protein sequence ID" value="MDT0344360.1"/>
    <property type="molecule type" value="Genomic_DNA"/>
</dbReference>